<sequence>MGEARHFVGELGELRNEIFRHLVEHEGYRSFAIESDCLMGLVVDDNITTGAGTLDGVLERGFSNNFGTAPGNRDLVRWMRAYNQEHDQKLRFCAWCSSDSGRVQRQSATSSGWTP</sequence>
<dbReference type="GO" id="GO:0046677">
    <property type="term" value="P:response to antibiotic"/>
    <property type="evidence" value="ECO:0007669"/>
    <property type="project" value="InterPro"/>
</dbReference>
<name>A0A927R7M0_9ACTN</name>
<dbReference type="InterPro" id="IPR052036">
    <property type="entry name" value="Hydrolase/PRTase-associated"/>
</dbReference>
<keyword evidence="2" id="KW-1185">Reference proteome</keyword>
<dbReference type="InterPro" id="IPR007815">
    <property type="entry name" value="Emycin_Estase"/>
</dbReference>
<comment type="caution">
    <text evidence="1">The sequence shown here is derived from an EMBL/GenBank/DDBJ whole genome shotgun (WGS) entry which is preliminary data.</text>
</comment>
<protein>
    <submittedName>
        <fullName evidence="1">Erythromycin esterase-like protein</fullName>
    </submittedName>
</protein>
<accession>A0A927R7M0</accession>
<reference evidence="1" key="1">
    <citation type="submission" date="2020-10" db="EMBL/GenBank/DDBJ databases">
        <title>Sequencing the genomes of 1000 actinobacteria strains.</title>
        <authorList>
            <person name="Klenk H.-P."/>
        </authorList>
    </citation>
    <scope>NUCLEOTIDE SEQUENCE</scope>
    <source>
        <strain evidence="1">DSM 46832</strain>
    </source>
</reference>
<dbReference type="Pfam" id="PF05139">
    <property type="entry name" value="Erythro_esteras"/>
    <property type="match status" value="1"/>
</dbReference>
<dbReference type="Proteomes" id="UP000649753">
    <property type="component" value="Unassembled WGS sequence"/>
</dbReference>
<dbReference type="SUPFAM" id="SSF159501">
    <property type="entry name" value="EreA/ChaN-like"/>
    <property type="match status" value="1"/>
</dbReference>
<dbReference type="Gene3D" id="3.30.1870.10">
    <property type="entry name" value="EreA-like, domain 2"/>
    <property type="match status" value="1"/>
</dbReference>
<gene>
    <name evidence="1" type="ORF">H4W31_005222</name>
</gene>
<proteinExistence type="predicted"/>
<dbReference type="PANTHER" id="PTHR31299">
    <property type="entry name" value="ESTERASE, PUTATIVE (AFU_ORTHOLOGUE AFUA_1G05850)-RELATED"/>
    <property type="match status" value="1"/>
</dbReference>
<dbReference type="EMBL" id="JADBEB010000001">
    <property type="protein sequence ID" value="MBE1489584.1"/>
    <property type="molecule type" value="Genomic_DNA"/>
</dbReference>
<evidence type="ECO:0000313" key="1">
    <source>
        <dbReference type="EMBL" id="MBE1489584.1"/>
    </source>
</evidence>
<dbReference type="PANTHER" id="PTHR31299:SF0">
    <property type="entry name" value="ESTERASE, PUTATIVE (AFU_ORTHOLOGUE AFUA_1G05850)-RELATED"/>
    <property type="match status" value="1"/>
</dbReference>
<dbReference type="RefSeq" id="WP_225945676.1">
    <property type="nucleotide sequence ID" value="NZ_JADBEB010000001.1"/>
</dbReference>
<evidence type="ECO:0000313" key="2">
    <source>
        <dbReference type="Proteomes" id="UP000649753"/>
    </source>
</evidence>
<organism evidence="1 2">
    <name type="scientific">Plantactinospora soyae</name>
    <dbReference type="NCBI Taxonomy" id="1544732"/>
    <lineage>
        <taxon>Bacteria</taxon>
        <taxon>Bacillati</taxon>
        <taxon>Actinomycetota</taxon>
        <taxon>Actinomycetes</taxon>
        <taxon>Micromonosporales</taxon>
        <taxon>Micromonosporaceae</taxon>
        <taxon>Plantactinospora</taxon>
    </lineage>
</organism>
<dbReference type="AlphaFoldDB" id="A0A927R7M0"/>